<reference evidence="1 2" key="1">
    <citation type="submission" date="2014-04" db="EMBL/GenBank/DDBJ databases">
        <authorList>
            <consortium name="DOE Joint Genome Institute"/>
            <person name="Kuo A."/>
            <person name="Kohler A."/>
            <person name="Costa M.D."/>
            <person name="Nagy L.G."/>
            <person name="Floudas D."/>
            <person name="Copeland A."/>
            <person name="Barry K.W."/>
            <person name="Cichocki N."/>
            <person name="Veneault-Fourrey C."/>
            <person name="LaButti K."/>
            <person name="Lindquist E.A."/>
            <person name="Lipzen A."/>
            <person name="Lundell T."/>
            <person name="Morin E."/>
            <person name="Murat C."/>
            <person name="Sun H."/>
            <person name="Tunlid A."/>
            <person name="Henrissat B."/>
            <person name="Grigoriev I.V."/>
            <person name="Hibbett D.S."/>
            <person name="Martin F."/>
            <person name="Nordberg H.P."/>
            <person name="Cantor M.N."/>
            <person name="Hua S.X."/>
        </authorList>
    </citation>
    <scope>NUCLEOTIDE SEQUENCE [LARGE SCALE GENOMIC DNA]</scope>
    <source>
        <strain evidence="1 2">Marx 270</strain>
    </source>
</reference>
<dbReference type="Proteomes" id="UP000054217">
    <property type="component" value="Unassembled WGS sequence"/>
</dbReference>
<dbReference type="InParanoid" id="A0A0C3KNJ1"/>
<name>A0A0C3KNJ1_PISTI</name>
<gene>
    <name evidence="1" type="ORF">M404DRAFT_835515</name>
</gene>
<dbReference type="EMBL" id="KN831950">
    <property type="protein sequence ID" value="KIO11177.1"/>
    <property type="molecule type" value="Genomic_DNA"/>
</dbReference>
<sequence length="54" mass="6213">MATLVERSEQLSLYLLVNIPKVHLEHNISARCWRVRHLLGLHSVCPWDGCHIPA</sequence>
<proteinExistence type="predicted"/>
<organism evidence="1 2">
    <name type="scientific">Pisolithus tinctorius Marx 270</name>
    <dbReference type="NCBI Taxonomy" id="870435"/>
    <lineage>
        <taxon>Eukaryota</taxon>
        <taxon>Fungi</taxon>
        <taxon>Dikarya</taxon>
        <taxon>Basidiomycota</taxon>
        <taxon>Agaricomycotina</taxon>
        <taxon>Agaricomycetes</taxon>
        <taxon>Agaricomycetidae</taxon>
        <taxon>Boletales</taxon>
        <taxon>Sclerodermatineae</taxon>
        <taxon>Pisolithaceae</taxon>
        <taxon>Pisolithus</taxon>
    </lineage>
</organism>
<keyword evidence="2" id="KW-1185">Reference proteome</keyword>
<evidence type="ECO:0000313" key="2">
    <source>
        <dbReference type="Proteomes" id="UP000054217"/>
    </source>
</evidence>
<accession>A0A0C3KNJ1</accession>
<dbReference type="HOGENOM" id="CLU_3051371_0_0_1"/>
<evidence type="ECO:0000313" key="1">
    <source>
        <dbReference type="EMBL" id="KIO11177.1"/>
    </source>
</evidence>
<reference evidence="2" key="2">
    <citation type="submission" date="2015-01" db="EMBL/GenBank/DDBJ databases">
        <title>Evolutionary Origins and Diversification of the Mycorrhizal Mutualists.</title>
        <authorList>
            <consortium name="DOE Joint Genome Institute"/>
            <consortium name="Mycorrhizal Genomics Consortium"/>
            <person name="Kohler A."/>
            <person name="Kuo A."/>
            <person name="Nagy L.G."/>
            <person name="Floudas D."/>
            <person name="Copeland A."/>
            <person name="Barry K.W."/>
            <person name="Cichocki N."/>
            <person name="Veneault-Fourrey C."/>
            <person name="LaButti K."/>
            <person name="Lindquist E.A."/>
            <person name="Lipzen A."/>
            <person name="Lundell T."/>
            <person name="Morin E."/>
            <person name="Murat C."/>
            <person name="Riley R."/>
            <person name="Ohm R."/>
            <person name="Sun H."/>
            <person name="Tunlid A."/>
            <person name="Henrissat B."/>
            <person name="Grigoriev I.V."/>
            <person name="Hibbett D.S."/>
            <person name="Martin F."/>
        </authorList>
    </citation>
    <scope>NUCLEOTIDE SEQUENCE [LARGE SCALE GENOMIC DNA]</scope>
    <source>
        <strain evidence="2">Marx 270</strain>
    </source>
</reference>
<protein>
    <submittedName>
        <fullName evidence="1">Uncharacterized protein</fullName>
    </submittedName>
</protein>
<dbReference type="AlphaFoldDB" id="A0A0C3KNJ1"/>